<evidence type="ECO:0000313" key="2">
    <source>
        <dbReference type="Proteomes" id="UP000095464"/>
    </source>
</evidence>
<name>A0AAP7LUW5_9STAP</name>
<evidence type="ECO:0000313" key="1">
    <source>
        <dbReference type="EMBL" id="OEK58938.1"/>
    </source>
</evidence>
<protein>
    <submittedName>
        <fullName evidence="1">Uncharacterized protein</fullName>
    </submittedName>
</protein>
<comment type="caution">
    <text evidence="1">The sequence shown here is derived from an EMBL/GenBank/DDBJ whole genome shotgun (WGS) entry which is preliminary data.</text>
</comment>
<organism evidence="1 2">
    <name type="scientific">Staphylococcus equorum</name>
    <dbReference type="NCBI Taxonomy" id="246432"/>
    <lineage>
        <taxon>Bacteria</taxon>
        <taxon>Bacillati</taxon>
        <taxon>Bacillota</taxon>
        <taxon>Bacilli</taxon>
        <taxon>Bacillales</taxon>
        <taxon>Staphylococcaceae</taxon>
        <taxon>Staphylococcus</taxon>
    </lineage>
</organism>
<dbReference type="AlphaFoldDB" id="A0AAP7LUW5"/>
<dbReference type="EMBL" id="LNPX01000004">
    <property type="protein sequence ID" value="OEK58938.1"/>
    <property type="molecule type" value="Genomic_DNA"/>
</dbReference>
<reference evidence="2" key="1">
    <citation type="submission" date="2015-11" db="EMBL/GenBank/DDBJ databases">
        <title>Genomic diversity of Staphylococcus saprophyticus strains from urinary tract infections, animal surfaces, and fermented foods.</title>
        <authorList>
            <person name="Wolfe B.E."/>
        </authorList>
    </citation>
    <scope>NUCLEOTIDE SEQUENCE [LARGE SCALE GENOMIC DNA]</scope>
    <source>
        <strain evidence="2">738_7</strain>
    </source>
</reference>
<sequence>MNIKKEMNLTSEDLTKGIRFHGETNADDEACEKINQLNDLLNDVMWDLIRTKEQTERNPKANSSIEIRKELDEVFNTVDSLSNIYNDREELL</sequence>
<proteinExistence type="predicted"/>
<accession>A0AAP7LUW5</accession>
<dbReference type="RefSeq" id="WP_069854338.1">
    <property type="nucleotide sequence ID" value="NZ_LNPX01000004.1"/>
</dbReference>
<gene>
    <name evidence="1" type="ORF">ASS94_01025</name>
</gene>
<dbReference type="Proteomes" id="UP000095464">
    <property type="component" value="Unassembled WGS sequence"/>
</dbReference>